<feature type="compositionally biased region" description="Acidic residues" evidence="2">
    <location>
        <begin position="95"/>
        <end position="105"/>
    </location>
</feature>
<dbReference type="InterPro" id="IPR018610">
    <property type="entry name" value="UVSSA"/>
</dbReference>
<evidence type="ECO:0000256" key="2">
    <source>
        <dbReference type="SAM" id="MobiDB-lite"/>
    </source>
</evidence>
<protein>
    <recommendedName>
        <fullName evidence="3">UV-stimulated scaffold protein A C-terminal domain-containing protein</fullName>
    </recommendedName>
</protein>
<dbReference type="OrthoDB" id="5594015at2759"/>
<organism evidence="4 5">
    <name type="scientific">Mycoemilia scoparia</name>
    <dbReference type="NCBI Taxonomy" id="417184"/>
    <lineage>
        <taxon>Eukaryota</taxon>
        <taxon>Fungi</taxon>
        <taxon>Fungi incertae sedis</taxon>
        <taxon>Zoopagomycota</taxon>
        <taxon>Kickxellomycotina</taxon>
        <taxon>Kickxellomycetes</taxon>
        <taxon>Kickxellales</taxon>
        <taxon>Kickxellaceae</taxon>
        <taxon>Mycoemilia</taxon>
    </lineage>
</organism>
<dbReference type="Pfam" id="PF09740">
    <property type="entry name" value="DUF2043"/>
    <property type="match status" value="1"/>
</dbReference>
<feature type="region of interest" description="Disordered" evidence="2">
    <location>
        <begin position="285"/>
        <end position="307"/>
    </location>
</feature>
<evidence type="ECO:0000313" key="5">
    <source>
        <dbReference type="Proteomes" id="UP001150538"/>
    </source>
</evidence>
<feature type="coiled-coil region" evidence="1">
    <location>
        <begin position="200"/>
        <end position="227"/>
    </location>
</feature>
<dbReference type="GO" id="GO:0005694">
    <property type="term" value="C:chromosome"/>
    <property type="evidence" value="ECO:0007669"/>
    <property type="project" value="TreeGrafter"/>
</dbReference>
<dbReference type="Proteomes" id="UP001150538">
    <property type="component" value="Unassembled WGS sequence"/>
</dbReference>
<dbReference type="GO" id="GO:0009411">
    <property type="term" value="P:response to UV"/>
    <property type="evidence" value="ECO:0007669"/>
    <property type="project" value="InterPro"/>
</dbReference>
<dbReference type="InterPro" id="IPR049431">
    <property type="entry name" value="UVSSA_C"/>
</dbReference>
<evidence type="ECO:0000259" key="3">
    <source>
        <dbReference type="Pfam" id="PF09740"/>
    </source>
</evidence>
<name>A0A9W7ZZB5_9FUNG</name>
<accession>A0A9W7ZZB5</accession>
<feature type="region of interest" description="Disordered" evidence="2">
    <location>
        <begin position="400"/>
        <end position="474"/>
    </location>
</feature>
<feature type="region of interest" description="Disordered" evidence="2">
    <location>
        <begin position="95"/>
        <end position="122"/>
    </location>
</feature>
<keyword evidence="5" id="KW-1185">Reference proteome</keyword>
<dbReference type="GO" id="GO:0006283">
    <property type="term" value="P:transcription-coupled nucleotide-excision repair"/>
    <property type="evidence" value="ECO:0007669"/>
    <property type="project" value="TreeGrafter"/>
</dbReference>
<reference evidence="4" key="1">
    <citation type="submission" date="2022-07" db="EMBL/GenBank/DDBJ databases">
        <title>Phylogenomic reconstructions and comparative analyses of Kickxellomycotina fungi.</title>
        <authorList>
            <person name="Reynolds N.K."/>
            <person name="Stajich J.E."/>
            <person name="Barry K."/>
            <person name="Grigoriev I.V."/>
            <person name="Crous P."/>
            <person name="Smith M.E."/>
        </authorList>
    </citation>
    <scope>NUCLEOTIDE SEQUENCE</scope>
    <source>
        <strain evidence="4">NBRC 100468</strain>
    </source>
</reference>
<feature type="domain" description="UV-stimulated scaffold protein A C-terminal" evidence="3">
    <location>
        <begin position="333"/>
        <end position="406"/>
    </location>
</feature>
<evidence type="ECO:0000313" key="4">
    <source>
        <dbReference type="EMBL" id="KAJ1919819.1"/>
    </source>
</evidence>
<gene>
    <name evidence="4" type="ORF">H4219_001728</name>
</gene>
<feature type="compositionally biased region" description="Basic residues" evidence="2">
    <location>
        <begin position="654"/>
        <end position="663"/>
    </location>
</feature>
<dbReference type="PANTHER" id="PTHR28670:SF1">
    <property type="entry name" value="UV-STIMULATED SCAFFOLD PROTEIN A"/>
    <property type="match status" value="1"/>
</dbReference>
<proteinExistence type="predicted"/>
<dbReference type="EMBL" id="JANBPU010000021">
    <property type="protein sequence ID" value="KAJ1919819.1"/>
    <property type="molecule type" value="Genomic_DNA"/>
</dbReference>
<feature type="region of interest" description="Disordered" evidence="2">
    <location>
        <begin position="647"/>
        <end position="669"/>
    </location>
</feature>
<evidence type="ECO:0000256" key="1">
    <source>
        <dbReference type="SAM" id="Coils"/>
    </source>
</evidence>
<comment type="caution">
    <text evidence="4">The sequence shown here is derived from an EMBL/GenBank/DDBJ whole genome shotgun (WGS) entry which is preliminary data.</text>
</comment>
<dbReference type="GO" id="GO:0000993">
    <property type="term" value="F:RNA polymerase II complex binding"/>
    <property type="evidence" value="ECO:0007669"/>
    <property type="project" value="TreeGrafter"/>
</dbReference>
<dbReference type="AlphaFoldDB" id="A0A9W7ZZB5"/>
<sequence length="705" mass="79958">MTKSGSKTLDNDDIKVIYAARADKEAFTNFSTGNIRPSLQQQKKIDDEEKRRLFIRERRLKLVKKDFLTIKPLITGYFKVLVPDLDNLFQDLQSDDESDEFSDTDVDQHGQKQPDFPSEYDDSDEELESIMAVMNTNRHIIEIDLNPKTLYDIDDTDKDTSFQRERLSTNRTKLRVQFLPVIHNWQVVLTRIDCKELDVYKQLFESIEQVKKSVEDAMAKCIELSIEERKDIELPPIESLESIDKKKIGTRPIHASVPVSKEVEVDPTVVQGISKKISFIPKGLKASSNTNEEKEGGERSIEQKPKESIPIIDVLPGDFLEEGGELNAGFEVSHRIFGSSRDAPVISKEALRKLSRRYVKYSPSNTEPKRKCRHPLPNGKLCDIECILQCSQHGRVISRDEKGRPAVSGGFILPEDEKADPTIEEPSSDTKDAPEVVTVMGKGEKKSSGSKSKSSSGLQSKRKRPDSGISKLKKIINSPEALKKEAEMSLAFCRGEFPRKASNQAFMPNLSLPLTKESSISKKKMAKEEEISTLGNSHQLKLAPCEEAALSYDTLGSSIPTSGQQVMSYSAVLTSSPSRSYFIDQNVSACCTRFYIPLCLSTFRKESETISNQKDEFPGREYQNYHTSDNVETKYDEQKDFLEYNQHYPEKQPSPRKPKKSQRRISFSQDLDRMNCPVNSFYGNKAKPSRVIQKAKFRKLVKSMK</sequence>
<dbReference type="PANTHER" id="PTHR28670">
    <property type="entry name" value="UV-STIMULATED SCAFFOLD PROTEIN A"/>
    <property type="match status" value="1"/>
</dbReference>
<keyword evidence="1" id="KW-0175">Coiled coil</keyword>
<feature type="compositionally biased region" description="Low complexity" evidence="2">
    <location>
        <begin position="449"/>
        <end position="459"/>
    </location>
</feature>
<feature type="compositionally biased region" description="Basic and acidic residues" evidence="2">
    <location>
        <begin position="291"/>
        <end position="307"/>
    </location>
</feature>